<reference evidence="7 8" key="1">
    <citation type="submission" date="2020-01" db="EMBL/GenBank/DDBJ databases">
        <title>Complete genome of Buchnera aphidicola isolated from Chaitophorus populeti.</title>
        <authorList>
            <person name="Park J."/>
            <person name="Xi H."/>
        </authorList>
    </citation>
    <scope>NUCLEOTIDE SEQUENCE [LARGE SCALE GENOMIC DNA]</scope>
    <source>
        <strain evidence="7 8">UsonBac</strain>
    </source>
</reference>
<protein>
    <recommendedName>
        <fullName evidence="2 5">Basal-body rod modification protein FlgD</fullName>
    </recommendedName>
</protein>
<feature type="domain" description="FlgD/Vpr Ig-like" evidence="6">
    <location>
        <begin position="110"/>
        <end position="182"/>
    </location>
</feature>
<evidence type="ECO:0000256" key="3">
    <source>
        <dbReference type="ARBA" id="ARBA00022795"/>
    </source>
</evidence>
<gene>
    <name evidence="7" type="ORF">GUU85_01590</name>
</gene>
<dbReference type="Gene3D" id="2.30.30.910">
    <property type="match status" value="1"/>
</dbReference>
<dbReference type="Pfam" id="PF03963">
    <property type="entry name" value="FlgD"/>
    <property type="match status" value="1"/>
</dbReference>
<name>A0A6C1FBI8_BUCUN</name>
<evidence type="ECO:0000313" key="8">
    <source>
        <dbReference type="Proteomes" id="UP000502958"/>
    </source>
</evidence>
<dbReference type="AlphaFoldDB" id="A0A6C1FBI8"/>
<evidence type="ECO:0000256" key="4">
    <source>
        <dbReference type="ARBA" id="ARBA00024746"/>
    </source>
</evidence>
<comment type="similarity">
    <text evidence="1 5">Belongs to the FlgD family.</text>
</comment>
<evidence type="ECO:0000313" key="7">
    <source>
        <dbReference type="EMBL" id="QIE02047.1"/>
    </source>
</evidence>
<comment type="function">
    <text evidence="4 5">Required for flagellar hook formation. May act as a scaffolding protein.</text>
</comment>
<keyword evidence="7" id="KW-0969">Cilium</keyword>
<keyword evidence="3 5" id="KW-1005">Bacterial flagellum biogenesis</keyword>
<dbReference type="InterPro" id="IPR025965">
    <property type="entry name" value="FlgD/Vpr_Ig-like"/>
</dbReference>
<dbReference type="Pfam" id="PF13860">
    <property type="entry name" value="FlgD_ig"/>
    <property type="match status" value="1"/>
</dbReference>
<dbReference type="EMBL" id="CP047588">
    <property type="protein sequence ID" value="QIE02047.1"/>
    <property type="molecule type" value="Genomic_DNA"/>
</dbReference>
<keyword evidence="7" id="KW-0282">Flagellum</keyword>
<accession>A0A6C1FBI8</accession>
<dbReference type="Proteomes" id="UP000502958">
    <property type="component" value="Chromosome"/>
</dbReference>
<organism evidence="7 8">
    <name type="scientific">Buchnera aphidicola subsp. Uroleucon sonchi</name>
    <dbReference type="NCBI Taxonomy" id="118118"/>
    <lineage>
        <taxon>Bacteria</taxon>
        <taxon>Pseudomonadati</taxon>
        <taxon>Pseudomonadota</taxon>
        <taxon>Gammaproteobacteria</taxon>
        <taxon>Enterobacterales</taxon>
        <taxon>Erwiniaceae</taxon>
        <taxon>Buchnera</taxon>
    </lineage>
</organism>
<proteinExistence type="inferred from homology"/>
<dbReference type="Gene3D" id="2.60.40.4070">
    <property type="match status" value="1"/>
</dbReference>
<keyword evidence="7" id="KW-0966">Cell projection</keyword>
<evidence type="ECO:0000259" key="6">
    <source>
        <dbReference type="Pfam" id="PF13860"/>
    </source>
</evidence>
<evidence type="ECO:0000256" key="1">
    <source>
        <dbReference type="ARBA" id="ARBA00010577"/>
    </source>
</evidence>
<dbReference type="InterPro" id="IPR005648">
    <property type="entry name" value="FlgD"/>
</dbReference>
<evidence type="ECO:0000256" key="2">
    <source>
        <dbReference type="ARBA" id="ARBA00016013"/>
    </source>
</evidence>
<dbReference type="RefSeq" id="WP_163119322.1">
    <property type="nucleotide sequence ID" value="NZ_CP047588.1"/>
</dbReference>
<evidence type="ECO:0000256" key="5">
    <source>
        <dbReference type="RuleBase" id="RU362076"/>
    </source>
</evidence>
<dbReference type="GO" id="GO:0044781">
    <property type="term" value="P:bacterial-type flagellum organization"/>
    <property type="evidence" value="ECO:0007669"/>
    <property type="project" value="UniProtKB-UniRule"/>
</dbReference>
<sequence>MITYQTINNHFIQQNHTILPNNSTDSSNPLNLQKNFLTLLIAQIQNQDPTNPIKNTELTSQLAQINIASGIEKLNNSVNQVSNQINNSQKIQLTSLIGRHIMIPNNQIIHTKDIPTKFGIELISHATLIKVNILDHNNNILYEKTIKNKEPGIYTFSWDGKDLHNNIMTTGKYYISVTATNNNKIVPVESLSESVVHNIITSSSDPIIDLGPEGNIKPFDIRAILE</sequence>